<feature type="chain" id="PRO_5014895525" evidence="2">
    <location>
        <begin position="22"/>
        <end position="88"/>
    </location>
</feature>
<reference evidence="3" key="1">
    <citation type="submission" date="2018-01" db="EMBL/GenBank/DDBJ databases">
        <title>An insight into the sialome of Amazonian anophelines.</title>
        <authorList>
            <person name="Ribeiro J.M."/>
            <person name="Scarpassa V."/>
            <person name="Calvo E."/>
        </authorList>
    </citation>
    <scope>NUCLEOTIDE SEQUENCE</scope>
</reference>
<keyword evidence="2" id="KW-0732">Signal</keyword>
<protein>
    <submittedName>
        <fullName evidence="3">Putative secreted protein</fullName>
    </submittedName>
</protein>
<feature type="region of interest" description="Disordered" evidence="1">
    <location>
        <begin position="44"/>
        <end position="88"/>
    </location>
</feature>
<evidence type="ECO:0000256" key="2">
    <source>
        <dbReference type="SAM" id="SignalP"/>
    </source>
</evidence>
<sequence length="88" mass="10146">MFSNGLLLLQHFLCVVSPSVCIFTSICAIKRIIFKTTNPAFIARQHHRPPAPSLAHTRPYEEENPLDNHQAKSTQRQQQQQQHVTRSR</sequence>
<feature type="signal peptide" evidence="2">
    <location>
        <begin position="1"/>
        <end position="21"/>
    </location>
</feature>
<name>A0A2M4DDN4_ANODA</name>
<evidence type="ECO:0000256" key="1">
    <source>
        <dbReference type="SAM" id="MobiDB-lite"/>
    </source>
</evidence>
<accession>A0A2M4DDN4</accession>
<evidence type="ECO:0000313" key="3">
    <source>
        <dbReference type="EMBL" id="MBW75677.1"/>
    </source>
</evidence>
<dbReference type="EMBL" id="GGFL01011499">
    <property type="protein sequence ID" value="MBW75677.1"/>
    <property type="molecule type" value="Transcribed_RNA"/>
</dbReference>
<proteinExistence type="predicted"/>
<organism evidence="3">
    <name type="scientific">Anopheles darlingi</name>
    <name type="common">Mosquito</name>
    <dbReference type="NCBI Taxonomy" id="43151"/>
    <lineage>
        <taxon>Eukaryota</taxon>
        <taxon>Metazoa</taxon>
        <taxon>Ecdysozoa</taxon>
        <taxon>Arthropoda</taxon>
        <taxon>Hexapoda</taxon>
        <taxon>Insecta</taxon>
        <taxon>Pterygota</taxon>
        <taxon>Neoptera</taxon>
        <taxon>Endopterygota</taxon>
        <taxon>Diptera</taxon>
        <taxon>Nematocera</taxon>
        <taxon>Culicoidea</taxon>
        <taxon>Culicidae</taxon>
        <taxon>Anophelinae</taxon>
        <taxon>Anopheles</taxon>
    </lineage>
</organism>
<dbReference type="AlphaFoldDB" id="A0A2M4DDN4"/>